<dbReference type="Pfam" id="PF02566">
    <property type="entry name" value="OsmC"/>
    <property type="match status" value="1"/>
</dbReference>
<keyword evidence="2" id="KW-1185">Reference proteome</keyword>
<gene>
    <name evidence="1" type="ORF">HZI73_19725</name>
</gene>
<dbReference type="RefSeq" id="WP_212695083.1">
    <property type="nucleotide sequence ID" value="NZ_CP058649.1"/>
</dbReference>
<dbReference type="SUPFAM" id="SSF82784">
    <property type="entry name" value="OsmC-like"/>
    <property type="match status" value="1"/>
</dbReference>
<organism evidence="1 2">
    <name type="scientific">Vallitalea pronyensis</name>
    <dbReference type="NCBI Taxonomy" id="1348613"/>
    <lineage>
        <taxon>Bacteria</taxon>
        <taxon>Bacillati</taxon>
        <taxon>Bacillota</taxon>
        <taxon>Clostridia</taxon>
        <taxon>Lachnospirales</taxon>
        <taxon>Vallitaleaceae</taxon>
        <taxon>Vallitalea</taxon>
    </lineage>
</organism>
<dbReference type="PANTHER" id="PTHR34352:SF1">
    <property type="entry name" value="PROTEIN YHFA"/>
    <property type="match status" value="1"/>
</dbReference>
<accession>A0A8J8SID1</accession>
<dbReference type="InterPro" id="IPR036102">
    <property type="entry name" value="OsmC/Ohrsf"/>
</dbReference>
<proteinExistence type="predicted"/>
<dbReference type="KEGG" id="vpy:HZI73_19725"/>
<dbReference type="Gene3D" id="3.30.300.20">
    <property type="match status" value="1"/>
</dbReference>
<protein>
    <submittedName>
        <fullName evidence="1">OsmC family protein</fullName>
    </submittedName>
</protein>
<dbReference type="AlphaFoldDB" id="A0A8J8SID1"/>
<dbReference type="EMBL" id="CP058649">
    <property type="protein sequence ID" value="QUI24388.1"/>
    <property type="molecule type" value="Genomic_DNA"/>
</dbReference>
<name>A0A8J8SID1_9FIRM</name>
<dbReference type="Proteomes" id="UP000683246">
    <property type="component" value="Chromosome"/>
</dbReference>
<dbReference type="InterPro" id="IPR015946">
    <property type="entry name" value="KH_dom-like_a/b"/>
</dbReference>
<evidence type="ECO:0000313" key="2">
    <source>
        <dbReference type="Proteomes" id="UP000683246"/>
    </source>
</evidence>
<dbReference type="PANTHER" id="PTHR34352">
    <property type="entry name" value="PROTEIN YHFA"/>
    <property type="match status" value="1"/>
</dbReference>
<sequence length="130" mass="14611">MAEKSIHVQFKDGFKGELIAPNDKVNIGVEKGTLAPYDMLFGGLASCMYATFLEIAEKKRIHFDSADIEVTGEKRTEIPTTLKWVNVKVTIKNAEKEKGLIKAMEIAANYCSIYQTISKVAEMSWDIEFE</sequence>
<reference evidence="1" key="1">
    <citation type="submission" date="2020-07" db="EMBL/GenBank/DDBJ databases">
        <title>Vallitalea pronyensis genome.</title>
        <authorList>
            <person name="Postec A."/>
        </authorList>
    </citation>
    <scope>NUCLEOTIDE SEQUENCE</scope>
    <source>
        <strain evidence="1">FatNI3</strain>
    </source>
</reference>
<dbReference type="InterPro" id="IPR003718">
    <property type="entry name" value="OsmC/Ohr_fam"/>
</dbReference>
<evidence type="ECO:0000313" key="1">
    <source>
        <dbReference type="EMBL" id="QUI24388.1"/>
    </source>
</evidence>